<reference evidence="2 3" key="1">
    <citation type="journal article" date="2024" name="G3 (Bethesda)">
        <title>Genome assembly of Hibiscus sabdariffa L. provides insights into metabolisms of medicinal natural products.</title>
        <authorList>
            <person name="Kim T."/>
        </authorList>
    </citation>
    <scope>NUCLEOTIDE SEQUENCE [LARGE SCALE GENOMIC DNA]</scope>
    <source>
        <strain evidence="2">TK-2024</strain>
        <tissue evidence="2">Old leaves</tissue>
    </source>
</reference>
<dbReference type="InterPro" id="IPR032460">
    <property type="entry name" value="Symplekin/Pta1_N"/>
</dbReference>
<dbReference type="PANTHER" id="PTHR47184:SF3">
    <property type="entry name" value="PHOSPHATIDYLINOSITOL 3-AND 4-KINASE FAMILY PROTEIN-RELATED"/>
    <property type="match status" value="1"/>
</dbReference>
<name>A0ABR2SM91_9ROSI</name>
<dbReference type="InterPro" id="IPR016024">
    <property type="entry name" value="ARM-type_fold"/>
</dbReference>
<evidence type="ECO:0000313" key="2">
    <source>
        <dbReference type="EMBL" id="KAK9026367.1"/>
    </source>
</evidence>
<evidence type="ECO:0000313" key="3">
    <source>
        <dbReference type="Proteomes" id="UP001396334"/>
    </source>
</evidence>
<protein>
    <recommendedName>
        <fullName evidence="1">Symplekin/Pta1 N-terminal domain-containing protein</fullName>
    </recommendedName>
</protein>
<dbReference type="Pfam" id="PF11935">
    <property type="entry name" value="SYMPK_PTA1_N"/>
    <property type="match status" value="1"/>
</dbReference>
<dbReference type="SUPFAM" id="SSF48371">
    <property type="entry name" value="ARM repeat"/>
    <property type="match status" value="1"/>
</dbReference>
<comment type="caution">
    <text evidence="2">The sequence shown here is derived from an EMBL/GenBank/DDBJ whole genome shotgun (WGS) entry which is preliminary data.</text>
</comment>
<keyword evidence="3" id="KW-1185">Reference proteome</keyword>
<gene>
    <name evidence="2" type="ORF">V6N11_039207</name>
</gene>
<organism evidence="2 3">
    <name type="scientific">Hibiscus sabdariffa</name>
    <name type="common">roselle</name>
    <dbReference type="NCBI Taxonomy" id="183260"/>
    <lineage>
        <taxon>Eukaryota</taxon>
        <taxon>Viridiplantae</taxon>
        <taxon>Streptophyta</taxon>
        <taxon>Embryophyta</taxon>
        <taxon>Tracheophyta</taxon>
        <taxon>Spermatophyta</taxon>
        <taxon>Magnoliopsida</taxon>
        <taxon>eudicotyledons</taxon>
        <taxon>Gunneridae</taxon>
        <taxon>Pentapetalae</taxon>
        <taxon>rosids</taxon>
        <taxon>malvids</taxon>
        <taxon>Malvales</taxon>
        <taxon>Malvaceae</taxon>
        <taxon>Malvoideae</taxon>
        <taxon>Hibiscus</taxon>
    </lineage>
</organism>
<dbReference type="PANTHER" id="PTHR47184">
    <property type="entry name" value="PHOSPHATIDYLINOSITOL 3-AND 4-KINASE FAMILY PROTEIN-RELATED"/>
    <property type="match status" value="1"/>
</dbReference>
<evidence type="ECO:0000259" key="1">
    <source>
        <dbReference type="Pfam" id="PF11935"/>
    </source>
</evidence>
<dbReference type="EMBL" id="JBBPBN010000013">
    <property type="protein sequence ID" value="KAK9026367.1"/>
    <property type="molecule type" value="Genomic_DNA"/>
</dbReference>
<dbReference type="Gene3D" id="1.25.10.10">
    <property type="entry name" value="Leucine-rich Repeat Variant"/>
    <property type="match status" value="1"/>
</dbReference>
<feature type="domain" description="Symplekin/Pta1 N-terminal" evidence="1">
    <location>
        <begin position="97"/>
        <end position="255"/>
    </location>
</feature>
<accession>A0ABR2SM91</accession>
<dbReference type="Proteomes" id="UP001396334">
    <property type="component" value="Unassembled WGS sequence"/>
</dbReference>
<dbReference type="InterPro" id="IPR011989">
    <property type="entry name" value="ARM-like"/>
</dbReference>
<proteinExistence type="predicted"/>
<sequence length="303" mass="33532">MNVADSRYQALSLLTAAINHADLAVKLSSLKQAKDILSSLDSSSAADLFPYVVDLQRSPHTLVRKFLLEIIGDIALKTIEHSAVLVPVLVEFLRDVDSDVVKQAIVTGTHFFCSVLDEMTLQFQQHGKVDQWLQELWIWLVRFKEGVFSIALQPGPIGIKLLALKFVETYVLLFTSDNVYSEKLEATRGSRRTFNISWLSGGHPILDPAALASDANRTLFVLLDMLQSASSLPGAVTITIVNCSYFQARRSECFVMHAVQLSFEELMALDAAALLVQILGVTGIDNVHIYLYYGAPFANDRNG</sequence>